<name>A0A1H7XNT5_9PAST</name>
<organism evidence="2">
    <name type="scientific">Phocoenobacter skyensis</name>
    <dbReference type="NCBI Taxonomy" id="97481"/>
    <lineage>
        <taxon>Bacteria</taxon>
        <taxon>Pseudomonadati</taxon>
        <taxon>Pseudomonadota</taxon>
        <taxon>Gammaproteobacteria</taxon>
        <taxon>Pasteurellales</taxon>
        <taxon>Pasteurellaceae</taxon>
        <taxon>Phocoenobacter</taxon>
    </lineage>
</organism>
<reference evidence="2" key="1">
    <citation type="submission" date="2016-10" db="EMBL/GenBank/DDBJ databases">
        <authorList>
            <person name="de Groot N.N."/>
        </authorList>
    </citation>
    <scope>NUCLEOTIDE SEQUENCE [LARGE SCALE GENOMIC DNA]</scope>
    <source>
        <strain evidence="2">DSM 24204</strain>
    </source>
</reference>
<dbReference type="RefSeq" id="WP_090921962.1">
    <property type="nucleotide sequence ID" value="NZ_CP016180.1"/>
</dbReference>
<dbReference type="GeneID" id="83544571"/>
<feature type="chain" id="PRO_5011485860" description="Hemolysin activation/secretion protein" evidence="1">
    <location>
        <begin position="23"/>
        <end position="101"/>
    </location>
</feature>
<gene>
    <name evidence="2" type="ORF">SAMN05444853_11358</name>
</gene>
<accession>A0A1H7XNT5</accession>
<evidence type="ECO:0000256" key="1">
    <source>
        <dbReference type="SAM" id="SignalP"/>
    </source>
</evidence>
<proteinExistence type="predicted"/>
<evidence type="ECO:0000313" key="2">
    <source>
        <dbReference type="EMBL" id="SEM35355.1"/>
    </source>
</evidence>
<sequence length="101" mass="11359">MKLILKLTILLLSIIYSGQIIAHNVPNTNPEDIFKRSEQRQQSINQKLMPNMDTQGSSFSVITPSSDVYHSTVCFPIDKLRINVLDVLSALRTALSLTMIE</sequence>
<feature type="signal peptide" evidence="1">
    <location>
        <begin position="1"/>
        <end position="22"/>
    </location>
</feature>
<keyword evidence="1" id="KW-0732">Signal</keyword>
<dbReference type="Proteomes" id="UP000198883">
    <property type="component" value="Unassembled WGS sequence"/>
</dbReference>
<dbReference type="AlphaFoldDB" id="A0A1H7XNT5"/>
<evidence type="ECO:0008006" key="3">
    <source>
        <dbReference type="Google" id="ProtNLM"/>
    </source>
</evidence>
<protein>
    <recommendedName>
        <fullName evidence="3">Hemolysin activation/secretion protein</fullName>
    </recommendedName>
</protein>
<dbReference type="EMBL" id="FOBN01000013">
    <property type="protein sequence ID" value="SEM35355.1"/>
    <property type="molecule type" value="Genomic_DNA"/>
</dbReference>